<dbReference type="InterPro" id="IPR002931">
    <property type="entry name" value="Transglutaminase-like"/>
</dbReference>
<dbReference type="SMART" id="SM00460">
    <property type="entry name" value="TGc"/>
    <property type="match status" value="1"/>
</dbReference>
<organism evidence="2 3">
    <name type="scientific">Allokutzneria multivorans</name>
    <dbReference type="NCBI Taxonomy" id="1142134"/>
    <lineage>
        <taxon>Bacteria</taxon>
        <taxon>Bacillati</taxon>
        <taxon>Actinomycetota</taxon>
        <taxon>Actinomycetes</taxon>
        <taxon>Pseudonocardiales</taxon>
        <taxon>Pseudonocardiaceae</taxon>
        <taxon>Allokutzneria</taxon>
    </lineage>
</organism>
<dbReference type="InterPro" id="IPR038765">
    <property type="entry name" value="Papain-like_cys_pep_sf"/>
</dbReference>
<gene>
    <name evidence="2" type="ORF">GCM10022247_51050</name>
</gene>
<dbReference type="Proteomes" id="UP001501747">
    <property type="component" value="Unassembled WGS sequence"/>
</dbReference>
<dbReference type="InterPro" id="IPR013589">
    <property type="entry name" value="Bac_transglu_N"/>
</dbReference>
<proteinExistence type="predicted"/>
<reference evidence="3" key="1">
    <citation type="journal article" date="2019" name="Int. J. Syst. Evol. Microbiol.">
        <title>The Global Catalogue of Microorganisms (GCM) 10K type strain sequencing project: providing services to taxonomists for standard genome sequencing and annotation.</title>
        <authorList>
            <consortium name="The Broad Institute Genomics Platform"/>
            <consortium name="The Broad Institute Genome Sequencing Center for Infectious Disease"/>
            <person name="Wu L."/>
            <person name="Ma J."/>
        </authorList>
    </citation>
    <scope>NUCLEOTIDE SEQUENCE [LARGE SCALE GENOMIC DNA]</scope>
    <source>
        <strain evidence="3">JCM 17342</strain>
    </source>
</reference>
<evidence type="ECO:0000313" key="2">
    <source>
        <dbReference type="EMBL" id="GAA4020758.1"/>
    </source>
</evidence>
<dbReference type="Pfam" id="PF08379">
    <property type="entry name" value="Bact_transglu_N"/>
    <property type="match status" value="1"/>
</dbReference>
<dbReference type="RefSeq" id="WP_344879511.1">
    <property type="nucleotide sequence ID" value="NZ_BAABAL010000018.1"/>
</dbReference>
<dbReference type="SUPFAM" id="SSF54001">
    <property type="entry name" value="Cysteine proteinases"/>
    <property type="match status" value="1"/>
</dbReference>
<accession>A0ABP7T459</accession>
<dbReference type="PANTHER" id="PTHR33490">
    <property type="entry name" value="BLR5614 PROTEIN-RELATED"/>
    <property type="match status" value="1"/>
</dbReference>
<dbReference type="Pfam" id="PF01841">
    <property type="entry name" value="Transglut_core"/>
    <property type="match status" value="1"/>
</dbReference>
<dbReference type="Gene3D" id="3.10.620.30">
    <property type="match status" value="1"/>
</dbReference>
<evidence type="ECO:0000313" key="3">
    <source>
        <dbReference type="Proteomes" id="UP001501747"/>
    </source>
</evidence>
<comment type="caution">
    <text evidence="2">The sequence shown here is derived from an EMBL/GenBank/DDBJ whole genome shotgun (WGS) entry which is preliminary data.</text>
</comment>
<protein>
    <submittedName>
        <fullName evidence="2">Transglutaminase family protein</fullName>
    </submittedName>
</protein>
<dbReference type="EMBL" id="BAABAL010000018">
    <property type="protein sequence ID" value="GAA4020758.1"/>
    <property type="molecule type" value="Genomic_DNA"/>
</dbReference>
<dbReference type="PANTHER" id="PTHR33490:SF6">
    <property type="entry name" value="SLL1049 PROTEIN"/>
    <property type="match status" value="1"/>
</dbReference>
<sequence>MSWRVRVVHSTGYSYSAPVVQSFNEVRLTPRGDHRQEVVVNRVETTPATRAYRYTDYWRNTVTSFDLHAPHTELKIVGSSVVETAAAGDPVTTATWNRLRSEDVIDRYTEYLEATSTVPRHRELAAVARELRRGASPADAVLNVANWVHEHLTYQSGRTSVRSSAVDAWQAKEGVCQDFAHLSLLLLRAIGIPARYVSGYLHTNPDGEVRETVKGESHAWVEAWTGGWWGYDPTNAIPVGHRHVWVALGRDYSDVAPLKGIYSGGAASALEVDVEITRLA</sequence>
<keyword evidence="3" id="KW-1185">Reference proteome</keyword>
<feature type="domain" description="Transglutaminase-like" evidence="1">
    <location>
        <begin position="168"/>
        <end position="235"/>
    </location>
</feature>
<name>A0ABP7T459_9PSEU</name>
<evidence type="ECO:0000259" key="1">
    <source>
        <dbReference type="SMART" id="SM00460"/>
    </source>
</evidence>